<dbReference type="Proteomes" id="UP000244810">
    <property type="component" value="Unassembled WGS sequence"/>
</dbReference>
<organism evidence="2 3">
    <name type="scientific">Pararhodobacter aggregans</name>
    <dbReference type="NCBI Taxonomy" id="404875"/>
    <lineage>
        <taxon>Bacteria</taxon>
        <taxon>Pseudomonadati</taxon>
        <taxon>Pseudomonadota</taxon>
        <taxon>Alphaproteobacteria</taxon>
        <taxon>Rhodobacterales</taxon>
        <taxon>Paracoccaceae</taxon>
        <taxon>Pararhodobacter</taxon>
    </lineage>
</organism>
<reference evidence="2 3" key="1">
    <citation type="journal article" date="2011" name="Syst. Appl. Microbiol.">
        <title>Defluviimonas denitrificans gen. nov., sp. nov., and Pararhodobacter aggregans gen. nov., sp. nov., non-phototrophic Rhodobacteraceae from the biofilter of a marine aquaculture.</title>
        <authorList>
            <person name="Foesel B.U."/>
            <person name="Drake H.L."/>
            <person name="Schramm A."/>
        </authorList>
    </citation>
    <scope>NUCLEOTIDE SEQUENCE [LARGE SCALE GENOMIC DNA]</scope>
    <source>
        <strain evidence="2 3">D1-19</strain>
    </source>
</reference>
<dbReference type="PANTHER" id="PTHR43689">
    <property type="entry name" value="HYDROLASE"/>
    <property type="match status" value="1"/>
</dbReference>
<dbReference type="RefSeq" id="WP_107752794.1">
    <property type="nucleotide sequence ID" value="NZ_QDDR01000008.1"/>
</dbReference>
<dbReference type="EMBL" id="QDDR01000008">
    <property type="protein sequence ID" value="PVE46601.1"/>
    <property type="molecule type" value="Genomic_DNA"/>
</dbReference>
<feature type="domain" description="HTH luxR-type" evidence="1">
    <location>
        <begin position="222"/>
        <end position="279"/>
    </location>
</feature>
<evidence type="ECO:0000313" key="2">
    <source>
        <dbReference type="EMBL" id="PVE46601.1"/>
    </source>
</evidence>
<protein>
    <recommendedName>
        <fullName evidence="1">HTH luxR-type domain-containing protein</fullName>
    </recommendedName>
</protein>
<comment type="caution">
    <text evidence="2">The sequence shown here is derived from an EMBL/GenBank/DDBJ whole genome shotgun (WGS) entry which is preliminary data.</text>
</comment>
<accession>A0A2T7UPR1</accession>
<dbReference type="SUPFAM" id="SSF53474">
    <property type="entry name" value="alpha/beta-Hydrolases"/>
    <property type="match status" value="1"/>
</dbReference>
<dbReference type="InterPro" id="IPR000073">
    <property type="entry name" value="AB_hydrolase_1"/>
</dbReference>
<dbReference type="GO" id="GO:0006355">
    <property type="term" value="P:regulation of DNA-templated transcription"/>
    <property type="evidence" value="ECO:0007669"/>
    <property type="project" value="InterPro"/>
</dbReference>
<proteinExistence type="predicted"/>
<dbReference type="InterPro" id="IPR029058">
    <property type="entry name" value="AB_hydrolase_fold"/>
</dbReference>
<sequence>MTAEHSVPAYSVASPDAAEALDPGRARLIGSIYEVVLNPEHFDSFMADWSDFVDQLARRLGEMQVTDEPSARTLEDPVIEAHFRRAFALFERMGRGETVLPGAGDGRGPLVRLGRGGVVLSAGAEAETLFGSPVTAEGIRAALEPDSVARLAAYLTAADRAPASGRFTVLSLAEAPAQAALPGGGLVAAVTVRAPEGEGFVTELKALSVGWSPALSGILVESFRLTPREVELVRELTRGGDLPAVSLRSGRSLNTLRAQLKSVFAKTRTGAQSELMRLVAALVLHGPDGDSRPDAAPAASEQEIVVDVGDGRLMPVLTTGPADGLPVIFVHGMLEGLASLSQLGPALQAAGIRLYAPMRANFGASFVDPRIREAPGLFARDLGIVLQSLNLPRVVLLGHMAGAIYAYAAAGRLGRAVAGMVGVAGCVPITSIEQFAAMTPRQRAVAYTARFAPALLPAVLRAGIAQIDSSSAEKFMTPLYPTGSRDREVVSRPAIAERIIEGYRYTVAQGQKAFQIDAWHVTRDWSALVAGSDCPLHLIHGELDPVVSLRSVREFAQARARAHVIEIEGEGQLLLYAKPGPVLAEVADFARRCLATP</sequence>
<gene>
    <name evidence="2" type="ORF">DDE23_15755</name>
</gene>
<dbReference type="SMART" id="SM00421">
    <property type="entry name" value="HTH_LUXR"/>
    <property type="match status" value="1"/>
</dbReference>
<dbReference type="AlphaFoldDB" id="A0A2T7UPR1"/>
<dbReference type="GO" id="GO:0003677">
    <property type="term" value="F:DNA binding"/>
    <property type="evidence" value="ECO:0007669"/>
    <property type="project" value="InterPro"/>
</dbReference>
<dbReference type="PANTHER" id="PTHR43689:SF8">
    <property type="entry name" value="ALPHA_BETA-HYDROLASES SUPERFAMILY PROTEIN"/>
    <property type="match status" value="1"/>
</dbReference>
<name>A0A2T7UPR1_9RHOB</name>
<evidence type="ECO:0000313" key="3">
    <source>
        <dbReference type="Proteomes" id="UP000244810"/>
    </source>
</evidence>
<dbReference type="Pfam" id="PF00561">
    <property type="entry name" value="Abhydrolase_1"/>
    <property type="match status" value="1"/>
</dbReference>
<dbReference type="SUPFAM" id="SSF46894">
    <property type="entry name" value="C-terminal effector domain of the bipartite response regulators"/>
    <property type="match status" value="1"/>
</dbReference>
<keyword evidence="3" id="KW-1185">Reference proteome</keyword>
<dbReference type="InterPro" id="IPR000792">
    <property type="entry name" value="Tscrpt_reg_LuxR_C"/>
</dbReference>
<dbReference type="OrthoDB" id="8107794at2"/>
<dbReference type="InterPro" id="IPR016032">
    <property type="entry name" value="Sig_transdc_resp-reg_C-effctor"/>
</dbReference>
<dbReference type="Gene3D" id="3.40.50.1820">
    <property type="entry name" value="alpha/beta hydrolase"/>
    <property type="match status" value="1"/>
</dbReference>
<evidence type="ECO:0000259" key="1">
    <source>
        <dbReference type="SMART" id="SM00421"/>
    </source>
</evidence>